<sequence>MPFKKRVIKVKFIFYISCSWAADRIAFTSEKCVGSATCYNKKKSDASTVSKSQTDPKSTTPKSAPKMGEGERTDTGATLGTDNPEMQAVLAEPAGDDVSRDYLPKLETILEVAANYMWGMKKHMAADEAAWKELAKRITLLQAEGYDVRAGTKEAKLRRLTSTNVTSLMDKVDKVTKKRKRKSSGAVGAD</sequence>
<reference evidence="2 3" key="1">
    <citation type="submission" date="2023-08" db="EMBL/GenBank/DDBJ databases">
        <title>A Necator americanus chromosomal reference genome.</title>
        <authorList>
            <person name="Ilik V."/>
            <person name="Petrzelkova K.J."/>
            <person name="Pardy F."/>
            <person name="Fuh T."/>
            <person name="Niatou-Singa F.S."/>
            <person name="Gouil Q."/>
            <person name="Baker L."/>
            <person name="Ritchie M.E."/>
            <person name="Jex A.R."/>
            <person name="Gazzola D."/>
            <person name="Li H."/>
            <person name="Toshio Fujiwara R."/>
            <person name="Zhan B."/>
            <person name="Aroian R.V."/>
            <person name="Pafco B."/>
            <person name="Schwarz E.M."/>
        </authorList>
    </citation>
    <scope>NUCLEOTIDE SEQUENCE [LARGE SCALE GENOMIC DNA]</scope>
    <source>
        <strain evidence="2 3">Aroian</strain>
        <tissue evidence="2">Whole animal</tissue>
    </source>
</reference>
<name>A0ABR1DAT2_NECAM</name>
<dbReference type="EMBL" id="JAVFWL010000004">
    <property type="protein sequence ID" value="KAK6746561.1"/>
    <property type="molecule type" value="Genomic_DNA"/>
</dbReference>
<evidence type="ECO:0008006" key="4">
    <source>
        <dbReference type="Google" id="ProtNLM"/>
    </source>
</evidence>
<proteinExistence type="predicted"/>
<comment type="caution">
    <text evidence="2">The sequence shown here is derived from an EMBL/GenBank/DDBJ whole genome shotgun (WGS) entry which is preliminary data.</text>
</comment>
<feature type="region of interest" description="Disordered" evidence="1">
    <location>
        <begin position="45"/>
        <end position="82"/>
    </location>
</feature>
<protein>
    <recommendedName>
        <fullName evidence="4">MADF domain-containing protein</fullName>
    </recommendedName>
</protein>
<keyword evidence="3" id="KW-1185">Reference proteome</keyword>
<gene>
    <name evidence="2" type="primary">Necator_chrIV.g13354</name>
    <name evidence="2" type="ORF">RB195_000063</name>
</gene>
<accession>A0ABR1DAT2</accession>
<organism evidence="2 3">
    <name type="scientific">Necator americanus</name>
    <name type="common">Human hookworm</name>
    <dbReference type="NCBI Taxonomy" id="51031"/>
    <lineage>
        <taxon>Eukaryota</taxon>
        <taxon>Metazoa</taxon>
        <taxon>Ecdysozoa</taxon>
        <taxon>Nematoda</taxon>
        <taxon>Chromadorea</taxon>
        <taxon>Rhabditida</taxon>
        <taxon>Rhabditina</taxon>
        <taxon>Rhabditomorpha</taxon>
        <taxon>Strongyloidea</taxon>
        <taxon>Ancylostomatidae</taxon>
        <taxon>Bunostominae</taxon>
        <taxon>Necator</taxon>
    </lineage>
</organism>
<evidence type="ECO:0000256" key="1">
    <source>
        <dbReference type="SAM" id="MobiDB-lite"/>
    </source>
</evidence>
<evidence type="ECO:0000313" key="2">
    <source>
        <dbReference type="EMBL" id="KAK6746561.1"/>
    </source>
</evidence>
<dbReference type="Proteomes" id="UP001303046">
    <property type="component" value="Unassembled WGS sequence"/>
</dbReference>
<feature type="region of interest" description="Disordered" evidence="1">
    <location>
        <begin position="171"/>
        <end position="190"/>
    </location>
</feature>
<feature type="compositionally biased region" description="Polar residues" evidence="1">
    <location>
        <begin position="46"/>
        <end position="62"/>
    </location>
</feature>
<evidence type="ECO:0000313" key="3">
    <source>
        <dbReference type="Proteomes" id="UP001303046"/>
    </source>
</evidence>